<gene>
    <name evidence="1" type="ORF">BGZ65_000647</name>
</gene>
<dbReference type="OrthoDB" id="2355at2759"/>
<dbReference type="SUPFAM" id="SSF52047">
    <property type="entry name" value="RNI-like"/>
    <property type="match status" value="1"/>
</dbReference>
<evidence type="ECO:0000313" key="2">
    <source>
        <dbReference type="Proteomes" id="UP000749646"/>
    </source>
</evidence>
<accession>A0A9P6LQT4</accession>
<evidence type="ECO:0000313" key="1">
    <source>
        <dbReference type="EMBL" id="KAF9915675.1"/>
    </source>
</evidence>
<dbReference type="Proteomes" id="UP000749646">
    <property type="component" value="Unassembled WGS sequence"/>
</dbReference>
<comment type="caution">
    <text evidence="1">The sequence shown here is derived from an EMBL/GenBank/DDBJ whole genome shotgun (WGS) entry which is preliminary data.</text>
</comment>
<protein>
    <submittedName>
        <fullName evidence="1">Uncharacterized protein</fullName>
    </submittedName>
</protein>
<dbReference type="EMBL" id="JAAAHW010012125">
    <property type="protein sequence ID" value="KAF9915675.1"/>
    <property type="molecule type" value="Genomic_DNA"/>
</dbReference>
<dbReference type="InterPro" id="IPR032675">
    <property type="entry name" value="LRR_dom_sf"/>
</dbReference>
<organism evidence="1 2">
    <name type="scientific">Modicella reniformis</name>
    <dbReference type="NCBI Taxonomy" id="1440133"/>
    <lineage>
        <taxon>Eukaryota</taxon>
        <taxon>Fungi</taxon>
        <taxon>Fungi incertae sedis</taxon>
        <taxon>Mucoromycota</taxon>
        <taxon>Mortierellomycotina</taxon>
        <taxon>Mortierellomycetes</taxon>
        <taxon>Mortierellales</taxon>
        <taxon>Mortierellaceae</taxon>
        <taxon>Modicella</taxon>
    </lineage>
</organism>
<proteinExistence type="predicted"/>
<feature type="non-terminal residue" evidence="1">
    <location>
        <position position="214"/>
    </location>
</feature>
<dbReference type="AlphaFoldDB" id="A0A9P6LQT4"/>
<feature type="non-terminal residue" evidence="1">
    <location>
        <position position="1"/>
    </location>
</feature>
<keyword evidence="2" id="KW-1185">Reference proteome</keyword>
<reference evidence="1" key="1">
    <citation type="journal article" date="2020" name="Fungal Divers.">
        <title>Resolving the Mortierellaceae phylogeny through synthesis of multi-gene phylogenetics and phylogenomics.</title>
        <authorList>
            <person name="Vandepol N."/>
            <person name="Liber J."/>
            <person name="Desiro A."/>
            <person name="Na H."/>
            <person name="Kennedy M."/>
            <person name="Barry K."/>
            <person name="Grigoriev I.V."/>
            <person name="Miller A.N."/>
            <person name="O'Donnell K."/>
            <person name="Stajich J.E."/>
            <person name="Bonito G."/>
        </authorList>
    </citation>
    <scope>NUCLEOTIDE SEQUENCE</scope>
    <source>
        <strain evidence="1">MES-2147</strain>
    </source>
</reference>
<name>A0A9P6LQT4_9FUNG</name>
<sequence length="214" mass="24227">GMKELKELFAVDIVDMTLLWKLQELAPTVEIVTTNKGYMFPGVHDSTASENGFNAQLIRANPFIKSLRFVRFPFRSLNLYKPNGHPSIAEVLVVLSQLPNLEYLKLRSIKDHNAIIQESLQELGLPIIPATLSPLEQGSTLTRLDIDDTRNLIPLLRYLPNLKVLKVPSLSDEAFEVLAASCKNLEVLEWMHIGPFLNEYSSERPAHDVLHKFL</sequence>
<dbReference type="Gene3D" id="3.80.10.10">
    <property type="entry name" value="Ribonuclease Inhibitor"/>
    <property type="match status" value="1"/>
</dbReference>